<accession>A0A0F9PVX3</accession>
<sequence>MHDAHPESRLDNHVRRRMDGQGDGWANAHREALGNKYFLQDEDACVGMMFFGTRTENRIFTEWEPDDYENRENLIRRFALIATFDRKSTYEAAFALDNTVSTAWYLANCRKWAKDQPKAPRFFYVIGGKEPPWELVELDINTGTRIGGNQMIDTTNMTEVWDAVGLTELRCSLRQRMDEWIT</sequence>
<reference evidence="1" key="1">
    <citation type="journal article" date="2015" name="Nature">
        <title>Complex archaea that bridge the gap between prokaryotes and eukaryotes.</title>
        <authorList>
            <person name="Spang A."/>
            <person name="Saw J.H."/>
            <person name="Jorgensen S.L."/>
            <person name="Zaremba-Niedzwiedzka K."/>
            <person name="Martijn J."/>
            <person name="Lind A.E."/>
            <person name="van Eijk R."/>
            <person name="Schleper C."/>
            <person name="Guy L."/>
            <person name="Ettema T.J."/>
        </authorList>
    </citation>
    <scope>NUCLEOTIDE SEQUENCE</scope>
</reference>
<comment type="caution">
    <text evidence="1">The sequence shown here is derived from an EMBL/GenBank/DDBJ whole genome shotgun (WGS) entry which is preliminary data.</text>
</comment>
<evidence type="ECO:0000313" key="1">
    <source>
        <dbReference type="EMBL" id="KKN05226.1"/>
    </source>
</evidence>
<gene>
    <name evidence="1" type="ORF">LCGC14_1089430</name>
</gene>
<dbReference type="EMBL" id="LAZR01004827">
    <property type="protein sequence ID" value="KKN05226.1"/>
    <property type="molecule type" value="Genomic_DNA"/>
</dbReference>
<dbReference type="AlphaFoldDB" id="A0A0F9PVX3"/>
<name>A0A0F9PVX3_9ZZZZ</name>
<proteinExistence type="predicted"/>
<organism evidence="1">
    <name type="scientific">marine sediment metagenome</name>
    <dbReference type="NCBI Taxonomy" id="412755"/>
    <lineage>
        <taxon>unclassified sequences</taxon>
        <taxon>metagenomes</taxon>
        <taxon>ecological metagenomes</taxon>
    </lineage>
</organism>
<protein>
    <submittedName>
        <fullName evidence="1">Uncharacterized protein</fullName>
    </submittedName>
</protein>